<feature type="region of interest" description="Disordered" evidence="1">
    <location>
        <begin position="192"/>
        <end position="221"/>
    </location>
</feature>
<proteinExistence type="predicted"/>
<gene>
    <name evidence="2" type="ORF">AA309_21525</name>
</gene>
<organism evidence="2 3">
    <name type="scientific">Microvirga vignae</name>
    <dbReference type="NCBI Taxonomy" id="1225564"/>
    <lineage>
        <taxon>Bacteria</taxon>
        <taxon>Pseudomonadati</taxon>
        <taxon>Pseudomonadota</taxon>
        <taxon>Alphaproteobacteria</taxon>
        <taxon>Hyphomicrobiales</taxon>
        <taxon>Methylobacteriaceae</taxon>
        <taxon>Microvirga</taxon>
    </lineage>
</organism>
<dbReference type="AlphaFoldDB" id="A0A0H1R7Y6"/>
<comment type="caution">
    <text evidence="2">The sequence shown here is derived from an EMBL/GenBank/DDBJ whole genome shotgun (WGS) entry which is preliminary data.</text>
</comment>
<dbReference type="RefSeq" id="WP_047191085.1">
    <property type="nucleotide sequence ID" value="NZ_LCYG01000058.1"/>
</dbReference>
<evidence type="ECO:0000256" key="1">
    <source>
        <dbReference type="SAM" id="MobiDB-lite"/>
    </source>
</evidence>
<evidence type="ECO:0000313" key="2">
    <source>
        <dbReference type="EMBL" id="KLK91184.1"/>
    </source>
</evidence>
<dbReference type="NCBIfam" id="TIGR02522">
    <property type="entry name" value="pilus_cpaD"/>
    <property type="match status" value="1"/>
</dbReference>
<dbReference type="Pfam" id="PF09476">
    <property type="entry name" value="Pilus_CpaD"/>
    <property type="match status" value="1"/>
</dbReference>
<dbReference type="EMBL" id="LCYG01000058">
    <property type="protein sequence ID" value="KLK91184.1"/>
    <property type="molecule type" value="Genomic_DNA"/>
</dbReference>
<name>A0A0H1R7Y6_9HYPH</name>
<reference evidence="2 3" key="1">
    <citation type="submission" date="2015-05" db="EMBL/GenBank/DDBJ databases">
        <title>Draft genome sequence of Microvirga vignae strain BR3299, a novel nitrogen fixing bacteria isolated from Brazil semi-aired region.</title>
        <authorList>
            <person name="Zilli J.E."/>
            <person name="Passos S.R."/>
            <person name="Leite J."/>
            <person name="Baldani J.I."/>
            <person name="Xavier G.R."/>
            <person name="Rumjaneck N.G."/>
            <person name="Simoes-Araujo J.L."/>
        </authorList>
    </citation>
    <scope>NUCLEOTIDE SEQUENCE [LARGE SCALE GENOMIC DNA]</scope>
    <source>
        <strain evidence="2 3">BR3299</strain>
    </source>
</reference>
<dbReference type="OrthoDB" id="9802674at2"/>
<keyword evidence="3" id="KW-1185">Reference proteome</keyword>
<dbReference type="InterPro" id="IPR019027">
    <property type="entry name" value="Pilus_biogenesis_CpaD-related"/>
</dbReference>
<dbReference type="InterPro" id="IPR013361">
    <property type="entry name" value="Pilus_CpaD"/>
</dbReference>
<accession>A0A0H1R7Y6</accession>
<dbReference type="PROSITE" id="PS51257">
    <property type="entry name" value="PROKAR_LIPOPROTEIN"/>
    <property type="match status" value="1"/>
</dbReference>
<dbReference type="Proteomes" id="UP000035489">
    <property type="component" value="Unassembled WGS sequence"/>
</dbReference>
<dbReference type="PATRIC" id="fig|1225564.3.peg.5658"/>
<sequence>MSLRSACLLIALTTSVGGCTSPASLDVEPTAPAILVQREIYVLQLGSLSGGERQRLHDFIASASRGRPDAVHLDIIGSPRLGTQAASQARAMGVGAYNIRLYDRRTDQHDSFAVRVEAVVYEARPPVCASLSIVGPSVNDNSFDQTLGCSIRNNLGIMINDPRDLLDNEAVRASNGDRAAIPVATYRTFGRGDHSNLDHGANNRVPSQPAPVGTTDEQSLR</sequence>
<evidence type="ECO:0000313" key="3">
    <source>
        <dbReference type="Proteomes" id="UP000035489"/>
    </source>
</evidence>
<evidence type="ECO:0008006" key="4">
    <source>
        <dbReference type="Google" id="ProtNLM"/>
    </source>
</evidence>
<protein>
    <recommendedName>
        <fullName evidence="4">Pilus assembly protein CpaD</fullName>
    </recommendedName>
</protein>